<dbReference type="EMBL" id="CU928176">
    <property type="protein sequence ID" value="CAR28079.1"/>
    <property type="molecule type" value="Genomic_DNA"/>
</dbReference>
<feature type="transmembrane region" description="Helical" evidence="9">
    <location>
        <begin position="444"/>
        <end position="463"/>
    </location>
</feature>
<feature type="transmembrane region" description="Helical" evidence="9">
    <location>
        <begin position="483"/>
        <end position="506"/>
    </location>
</feature>
<dbReference type="Gene3D" id="1.20.1250.20">
    <property type="entry name" value="MFS general substrate transporter like domains"/>
    <property type="match status" value="1"/>
</dbReference>
<dbReference type="Pfam" id="PF00083">
    <property type="entry name" value="Sugar_tr"/>
    <property type="match status" value="1"/>
</dbReference>
<evidence type="ECO:0000313" key="12">
    <source>
        <dbReference type="Proteomes" id="UP000008536"/>
    </source>
</evidence>
<gene>
    <name evidence="11" type="ordered locus">ZYRO0D13310g</name>
</gene>
<dbReference type="GO" id="GO:0055056">
    <property type="term" value="F:D-glucose transmembrane transporter activity"/>
    <property type="evidence" value="ECO:0007669"/>
    <property type="project" value="UniProtKB-ARBA"/>
</dbReference>
<keyword evidence="5 9" id="KW-0812">Transmembrane</keyword>
<feature type="transmembrane region" description="Helical" evidence="9">
    <location>
        <begin position="116"/>
        <end position="134"/>
    </location>
</feature>
<dbReference type="PROSITE" id="PS50850">
    <property type="entry name" value="MFS"/>
    <property type="match status" value="1"/>
</dbReference>
<dbReference type="GO" id="GO:0005886">
    <property type="term" value="C:plasma membrane"/>
    <property type="evidence" value="ECO:0007669"/>
    <property type="project" value="TreeGrafter"/>
</dbReference>
<dbReference type="CDD" id="cd17356">
    <property type="entry name" value="MFS_HXT"/>
    <property type="match status" value="1"/>
</dbReference>
<dbReference type="InParanoid" id="C5DWB0"/>
<comment type="subcellular location">
    <subcellularLocation>
        <location evidence="1">Membrane</location>
        <topology evidence="1">Multi-pass membrane protein</topology>
    </subcellularLocation>
</comment>
<keyword evidence="3 8" id="KW-0813">Transport</keyword>
<evidence type="ECO:0000313" key="11">
    <source>
        <dbReference type="EMBL" id="CAR28079.1"/>
    </source>
</evidence>
<dbReference type="InterPro" id="IPR036259">
    <property type="entry name" value="MFS_trans_sf"/>
</dbReference>
<evidence type="ECO:0000256" key="5">
    <source>
        <dbReference type="ARBA" id="ARBA00022692"/>
    </source>
</evidence>
<dbReference type="GO" id="GO:0005351">
    <property type="term" value="F:carbohydrate:proton symporter activity"/>
    <property type="evidence" value="ECO:0007669"/>
    <property type="project" value="TreeGrafter"/>
</dbReference>
<dbReference type="InterPro" id="IPR050360">
    <property type="entry name" value="MFS_Sugar_Transporters"/>
</dbReference>
<dbReference type="PRINTS" id="PR00171">
    <property type="entry name" value="SUGRTRNSPORT"/>
</dbReference>
<feature type="transmembrane region" description="Helical" evidence="9">
    <location>
        <begin position="258"/>
        <end position="279"/>
    </location>
</feature>
<evidence type="ECO:0000256" key="9">
    <source>
        <dbReference type="SAM" id="Phobius"/>
    </source>
</evidence>
<dbReference type="PROSITE" id="PS00216">
    <property type="entry name" value="SUGAR_TRANSPORT_1"/>
    <property type="match status" value="1"/>
</dbReference>
<proteinExistence type="inferred from homology"/>
<feature type="transmembrane region" description="Helical" evidence="9">
    <location>
        <begin position="546"/>
        <end position="567"/>
    </location>
</feature>
<dbReference type="PROSITE" id="PS00217">
    <property type="entry name" value="SUGAR_TRANSPORT_2"/>
    <property type="match status" value="1"/>
</dbReference>
<dbReference type="KEGG" id="zro:ZYRO0D13310g"/>
<dbReference type="FunFam" id="1.20.1250.20:FF:000044">
    <property type="entry name" value="Hexose transporter Hxt3p"/>
    <property type="match status" value="1"/>
</dbReference>
<evidence type="ECO:0000256" key="2">
    <source>
        <dbReference type="ARBA" id="ARBA00010992"/>
    </source>
</evidence>
<dbReference type="RefSeq" id="XP_002497012.1">
    <property type="nucleotide sequence ID" value="XM_002496967.1"/>
</dbReference>
<dbReference type="InterPro" id="IPR020846">
    <property type="entry name" value="MFS_dom"/>
</dbReference>
<dbReference type="NCBIfam" id="TIGR00879">
    <property type="entry name" value="SP"/>
    <property type="match status" value="1"/>
</dbReference>
<evidence type="ECO:0000256" key="6">
    <source>
        <dbReference type="ARBA" id="ARBA00022989"/>
    </source>
</evidence>
<name>C5DWB0_ZYGRC</name>
<dbReference type="InterPro" id="IPR003663">
    <property type="entry name" value="Sugar/inositol_transpt"/>
</dbReference>
<accession>C5DWB0</accession>
<dbReference type="PANTHER" id="PTHR48022:SF75">
    <property type="entry name" value="GALACTOSE TRANSPORTER-RELATED"/>
    <property type="match status" value="1"/>
</dbReference>
<keyword evidence="7 9" id="KW-0472">Membrane</keyword>
<feature type="transmembrane region" description="Helical" evidence="9">
    <location>
        <begin position="169"/>
        <end position="188"/>
    </location>
</feature>
<keyword evidence="12" id="KW-1185">Reference proteome</keyword>
<sequence>MVLYAYAWKPRCRAAEAQLIKFLENFPQKHLGAYLYINASNERIISFSYGELLTTPNTMSDCSTIYRTPTNRSRDETIEYSSNYSHFSQKLTPEKSEHLEIDSIPSTEKGSVTNHWSIICSCLMIAFGGFVFGWDTGTISGFINMTDFKRRFGHWDSTNEEFQLSEARMGLIVSVFNVGCAIGGFTLGRLGDIYGRREGLMCSVLVYVVGIVVQIASINTWYQYFFGRILSGLGVGSLSVLSPTLISEISPKQLRGTCVSFYQLMITLGIFLGYCTDYGTKFYANSVQWRVPLGLCFLWAIFMLVGLMVVPESPRFLLEKGFKEEAIQSVSRLNKLPQDHPTVIEELESINAAIEVGRLEGEASWKELFSNRGQIFRRVKIGAMILSLQQLTGNNYFFYYGTTIFRTIGLDDSFETSIILGVINLVSTFVALWTVDRFGRRKSLLTGSLAMSACFLIFASVGVTKLWPHGRDEPSSKPAGNAMVAFACLFIFSFATTWAPTAYVIVSETYPLRVKNRAMAIAVGCDKMWGFLIGFLTPFITSSIHFYYGYVFLGCLIFSFFYVFFFVCETKGLTLEEVNEMYEEGTKAWHSSNWTPQSQRLDFVDEYALYKNSDFI</sequence>
<dbReference type="InterPro" id="IPR005829">
    <property type="entry name" value="Sugar_transporter_CS"/>
</dbReference>
<feature type="transmembrane region" description="Helical" evidence="9">
    <location>
        <begin position="291"/>
        <end position="310"/>
    </location>
</feature>
<evidence type="ECO:0000256" key="1">
    <source>
        <dbReference type="ARBA" id="ARBA00004141"/>
    </source>
</evidence>
<reference evidence="11 12" key="1">
    <citation type="journal article" date="2009" name="Genome Res.">
        <title>Comparative genomics of protoploid Saccharomycetaceae.</title>
        <authorList>
            <consortium name="The Genolevures Consortium"/>
            <person name="Souciet J.-L."/>
            <person name="Dujon B."/>
            <person name="Gaillardin C."/>
            <person name="Johnston M."/>
            <person name="Baret P.V."/>
            <person name="Cliften P."/>
            <person name="Sherman D.J."/>
            <person name="Weissenbach J."/>
            <person name="Westhof E."/>
            <person name="Wincker P."/>
            <person name="Jubin C."/>
            <person name="Poulain J."/>
            <person name="Barbe V."/>
            <person name="Segurens B."/>
            <person name="Artiguenave F."/>
            <person name="Anthouard V."/>
            <person name="Vacherie B."/>
            <person name="Val M.-E."/>
            <person name="Fulton R.S."/>
            <person name="Minx P."/>
            <person name="Wilson R."/>
            <person name="Durrens P."/>
            <person name="Jean G."/>
            <person name="Marck C."/>
            <person name="Martin T."/>
            <person name="Nikolski M."/>
            <person name="Rolland T."/>
            <person name="Seret M.-L."/>
            <person name="Casaregola S."/>
            <person name="Despons L."/>
            <person name="Fairhead C."/>
            <person name="Fischer G."/>
            <person name="Lafontaine I."/>
            <person name="Leh V."/>
            <person name="Lemaire M."/>
            <person name="de Montigny J."/>
            <person name="Neuveglise C."/>
            <person name="Thierry A."/>
            <person name="Blanc-Lenfle I."/>
            <person name="Bleykasten C."/>
            <person name="Diffels J."/>
            <person name="Fritsch E."/>
            <person name="Frangeul L."/>
            <person name="Goeffon A."/>
            <person name="Jauniaux N."/>
            <person name="Kachouri-Lafond R."/>
            <person name="Payen C."/>
            <person name="Potier S."/>
            <person name="Pribylova L."/>
            <person name="Ozanne C."/>
            <person name="Richard G.-F."/>
            <person name="Sacerdot C."/>
            <person name="Straub M.-L."/>
            <person name="Talla E."/>
        </authorList>
    </citation>
    <scope>NUCLEOTIDE SEQUENCE [LARGE SCALE GENOMIC DNA]</scope>
    <source>
        <strain evidence="11 12">ATCC 2623 / CBS 732 / BCRC 21506 / NBRC 1130 / NCYC 568 / NRRL Y-229</strain>
    </source>
</reference>
<evidence type="ECO:0000256" key="7">
    <source>
        <dbReference type="ARBA" id="ARBA00023136"/>
    </source>
</evidence>
<dbReference type="GeneID" id="8204274"/>
<feature type="domain" description="Major facilitator superfamily (MFS) profile" evidence="10">
    <location>
        <begin position="121"/>
        <end position="571"/>
    </location>
</feature>
<dbReference type="InterPro" id="IPR005828">
    <property type="entry name" value="MFS_sugar_transport-like"/>
</dbReference>
<dbReference type="AlphaFoldDB" id="C5DWB0"/>
<keyword evidence="4" id="KW-0762">Sugar transport</keyword>
<dbReference type="HOGENOM" id="CLU_001265_30_1_1"/>
<protein>
    <submittedName>
        <fullName evidence="11">ZYRO0D13310p</fullName>
    </submittedName>
</protein>
<dbReference type="Proteomes" id="UP000008536">
    <property type="component" value="Chromosome D"/>
</dbReference>
<evidence type="ECO:0000256" key="8">
    <source>
        <dbReference type="RuleBase" id="RU003346"/>
    </source>
</evidence>
<dbReference type="PANTHER" id="PTHR48022">
    <property type="entry name" value="PLASTIDIC GLUCOSE TRANSPORTER 4"/>
    <property type="match status" value="1"/>
</dbReference>
<keyword evidence="6 9" id="KW-1133">Transmembrane helix</keyword>
<feature type="transmembrane region" description="Helical" evidence="9">
    <location>
        <begin position="518"/>
        <end position="540"/>
    </location>
</feature>
<feature type="transmembrane region" description="Helical" evidence="9">
    <location>
        <begin position="200"/>
        <end position="219"/>
    </location>
</feature>
<evidence type="ECO:0000259" key="10">
    <source>
        <dbReference type="PROSITE" id="PS50850"/>
    </source>
</evidence>
<feature type="transmembrane region" description="Helical" evidence="9">
    <location>
        <begin position="418"/>
        <end position="435"/>
    </location>
</feature>
<organism evidence="11 12">
    <name type="scientific">Zygosaccharomyces rouxii (strain ATCC 2623 / CBS 732 / NBRC 1130 / NCYC 568 / NRRL Y-229)</name>
    <dbReference type="NCBI Taxonomy" id="559307"/>
    <lineage>
        <taxon>Eukaryota</taxon>
        <taxon>Fungi</taxon>
        <taxon>Dikarya</taxon>
        <taxon>Ascomycota</taxon>
        <taxon>Saccharomycotina</taxon>
        <taxon>Saccharomycetes</taxon>
        <taxon>Saccharomycetales</taxon>
        <taxon>Saccharomycetaceae</taxon>
        <taxon>Zygosaccharomyces</taxon>
    </lineage>
</organism>
<dbReference type="SUPFAM" id="SSF103473">
    <property type="entry name" value="MFS general substrate transporter"/>
    <property type="match status" value="1"/>
</dbReference>
<evidence type="ECO:0000256" key="3">
    <source>
        <dbReference type="ARBA" id="ARBA00022448"/>
    </source>
</evidence>
<evidence type="ECO:0000256" key="4">
    <source>
        <dbReference type="ARBA" id="ARBA00022597"/>
    </source>
</evidence>
<comment type="similarity">
    <text evidence="2 8">Belongs to the major facilitator superfamily. Sugar transporter (TC 2.A.1.1) family.</text>
</comment>